<evidence type="ECO:0000313" key="4">
    <source>
        <dbReference type="Proteomes" id="UP001319200"/>
    </source>
</evidence>
<dbReference type="EMBL" id="JAHESF010000006">
    <property type="protein sequence ID" value="MBT1696777.1"/>
    <property type="molecule type" value="Genomic_DNA"/>
</dbReference>
<organism evidence="3 4">
    <name type="scientific">Chryseosolibacter histidini</name>
    <dbReference type="NCBI Taxonomy" id="2782349"/>
    <lineage>
        <taxon>Bacteria</taxon>
        <taxon>Pseudomonadati</taxon>
        <taxon>Bacteroidota</taxon>
        <taxon>Cytophagia</taxon>
        <taxon>Cytophagales</taxon>
        <taxon>Chryseotaleaceae</taxon>
        <taxon>Chryseosolibacter</taxon>
    </lineage>
</organism>
<gene>
    <name evidence="3" type="ORF">KK083_07825</name>
</gene>
<feature type="signal peptide" evidence="1">
    <location>
        <begin position="1"/>
        <end position="20"/>
    </location>
</feature>
<dbReference type="SUPFAM" id="SSF54427">
    <property type="entry name" value="NTF2-like"/>
    <property type="match status" value="1"/>
</dbReference>
<keyword evidence="1" id="KW-0732">Signal</keyword>
<dbReference type="Proteomes" id="UP001319200">
    <property type="component" value="Unassembled WGS sequence"/>
</dbReference>
<dbReference type="RefSeq" id="WP_254162212.1">
    <property type="nucleotide sequence ID" value="NZ_JAHESF010000006.1"/>
</dbReference>
<reference evidence="3 4" key="1">
    <citation type="submission" date="2021-05" db="EMBL/GenBank/DDBJ databases">
        <title>A Polyphasic approach of four new species of the genus Ohtaekwangia: Ohtaekwangia histidinii sp. nov., Ohtaekwangia cretensis sp. nov., Ohtaekwangia indiensis sp. nov., Ohtaekwangia reichenbachii sp. nov. from diverse environment.</title>
        <authorList>
            <person name="Octaviana S."/>
        </authorList>
    </citation>
    <scope>NUCLEOTIDE SEQUENCE [LARGE SCALE GENOMIC DNA]</scope>
    <source>
        <strain evidence="3 4">PWU4</strain>
    </source>
</reference>
<protein>
    <submittedName>
        <fullName evidence="3">DUF4440 domain-containing protein</fullName>
    </submittedName>
</protein>
<comment type="caution">
    <text evidence="3">The sequence shown here is derived from an EMBL/GenBank/DDBJ whole genome shotgun (WGS) entry which is preliminary data.</text>
</comment>
<name>A0AAP2DKR6_9BACT</name>
<evidence type="ECO:0000313" key="3">
    <source>
        <dbReference type="EMBL" id="MBT1696777.1"/>
    </source>
</evidence>
<feature type="domain" description="DUF4440" evidence="2">
    <location>
        <begin position="28"/>
        <end position="134"/>
    </location>
</feature>
<evidence type="ECO:0000259" key="2">
    <source>
        <dbReference type="Pfam" id="PF14534"/>
    </source>
</evidence>
<accession>A0AAP2DKR6</accession>
<dbReference type="InterPro" id="IPR032710">
    <property type="entry name" value="NTF2-like_dom_sf"/>
</dbReference>
<proteinExistence type="predicted"/>
<sequence length="143" mass="15577">MKTILLIIMSLSVLNHTSLAQSQDEKEVAAAVESLRKAMIDASESSLKDLTSDALSYGHSSGMVEDKAGFIGRLLSGESDFKTITLSDQTIKINNNVAIVRHRLVAETSDNGKPGNPNLSVLLVWQKDKGKWKLVARQAVKNQ</sequence>
<dbReference type="InterPro" id="IPR027843">
    <property type="entry name" value="DUF4440"/>
</dbReference>
<keyword evidence="4" id="KW-1185">Reference proteome</keyword>
<evidence type="ECO:0000256" key="1">
    <source>
        <dbReference type="SAM" id="SignalP"/>
    </source>
</evidence>
<dbReference type="AlphaFoldDB" id="A0AAP2DKR6"/>
<dbReference type="Pfam" id="PF14534">
    <property type="entry name" value="DUF4440"/>
    <property type="match status" value="1"/>
</dbReference>
<feature type="chain" id="PRO_5042864222" evidence="1">
    <location>
        <begin position="21"/>
        <end position="143"/>
    </location>
</feature>
<dbReference type="Gene3D" id="3.10.450.50">
    <property type="match status" value="1"/>
</dbReference>